<evidence type="ECO:0000259" key="4">
    <source>
        <dbReference type="Pfam" id="PF13407"/>
    </source>
</evidence>
<dbReference type="InterPro" id="IPR028082">
    <property type="entry name" value="Peripla_BP_I"/>
</dbReference>
<dbReference type="AlphaFoldDB" id="A0A0N7JUN6"/>
<feature type="chain" id="PRO_5006014430" evidence="3">
    <location>
        <begin position="37"/>
        <end position="324"/>
    </location>
</feature>
<dbReference type="GeneID" id="69970825"/>
<name>A0A0N7JUN6_9BURK</name>
<dbReference type="Proteomes" id="UP000019146">
    <property type="component" value="Chromosome 2"/>
</dbReference>
<evidence type="ECO:0000256" key="1">
    <source>
        <dbReference type="ARBA" id="ARBA00004418"/>
    </source>
</evidence>
<comment type="subcellular location">
    <subcellularLocation>
        <location evidence="1">Periplasm</location>
    </subcellularLocation>
</comment>
<dbReference type="InterPro" id="IPR025997">
    <property type="entry name" value="SBP_2_dom"/>
</dbReference>
<dbReference type="PANTHER" id="PTHR30036">
    <property type="entry name" value="D-XYLOSE-BINDING PERIPLASMIC PROTEIN"/>
    <property type="match status" value="1"/>
</dbReference>
<dbReference type="Gene3D" id="3.40.50.2300">
    <property type="match status" value="2"/>
</dbReference>
<dbReference type="KEGG" id="bcai:K788_0003148"/>
<organism evidence="5 6">
    <name type="scientific">Paraburkholderia caribensis MBA4</name>
    <dbReference type="NCBI Taxonomy" id="1323664"/>
    <lineage>
        <taxon>Bacteria</taxon>
        <taxon>Pseudomonadati</taxon>
        <taxon>Pseudomonadota</taxon>
        <taxon>Betaproteobacteria</taxon>
        <taxon>Burkholderiales</taxon>
        <taxon>Burkholderiaceae</taxon>
        <taxon>Paraburkholderia</taxon>
    </lineage>
</organism>
<dbReference type="EMBL" id="CP012747">
    <property type="protein sequence ID" value="ALL66917.1"/>
    <property type="molecule type" value="Genomic_DNA"/>
</dbReference>
<dbReference type="RefSeq" id="WP_035988479.1">
    <property type="nucleotide sequence ID" value="NZ_CP012747.1"/>
</dbReference>
<dbReference type="GO" id="GO:0030246">
    <property type="term" value="F:carbohydrate binding"/>
    <property type="evidence" value="ECO:0007669"/>
    <property type="project" value="TreeGrafter"/>
</dbReference>
<dbReference type="PANTHER" id="PTHR30036:SF7">
    <property type="entry name" value="ABC TRANSPORTER PERIPLASMIC-BINDING PROTEIN YPHF"/>
    <property type="match status" value="1"/>
</dbReference>
<dbReference type="Pfam" id="PF13407">
    <property type="entry name" value="Peripla_BP_4"/>
    <property type="match status" value="1"/>
</dbReference>
<dbReference type="CDD" id="cd06314">
    <property type="entry name" value="PBP1_tmGBP"/>
    <property type="match status" value="1"/>
</dbReference>
<evidence type="ECO:0000256" key="3">
    <source>
        <dbReference type="SAM" id="SignalP"/>
    </source>
</evidence>
<feature type="signal peptide" evidence="3">
    <location>
        <begin position="1"/>
        <end position="36"/>
    </location>
</feature>
<evidence type="ECO:0000313" key="5">
    <source>
        <dbReference type="EMBL" id="ALL66917.1"/>
    </source>
</evidence>
<keyword evidence="3" id="KW-0732">Signal</keyword>
<feature type="domain" description="Periplasmic binding protein" evidence="4">
    <location>
        <begin position="45"/>
        <end position="300"/>
    </location>
</feature>
<dbReference type="InterPro" id="IPR050555">
    <property type="entry name" value="Bact_Solute-Bind_Prot2"/>
</dbReference>
<sequence>MQRTLTRAAHTRSLNALLAVSAVAALCALPAGHAHAKDAKDISVAVIPKVAVPFFDDCNNGAKAAADKLSVNYQWVVPQNTQGSTQVQIIEDLISKHVDGIAISVNEPKSVESVMKRAEKSGIKVLTYDSDSPNSGRSMYIGTSNESAGETMAETMGKALNGQGDVAIVTGQLGAVNLNERIAGIKKGLAKYPGIKVVETQGTDDDLARGVSVVETTLRAHPQLKGIFGVSQVGGPAVAKVLNTKEFGAMKGKLEVIAFDDLPDTVKGVRDGSIQAIMVQRPVTMGKLAVEHLVSQIQGSEKQASDIDTGVTVVTKNNLGSYTK</sequence>
<dbReference type="GO" id="GO:0030288">
    <property type="term" value="C:outer membrane-bounded periplasmic space"/>
    <property type="evidence" value="ECO:0007669"/>
    <property type="project" value="TreeGrafter"/>
</dbReference>
<accession>A0A0N7JUN6</accession>
<reference evidence="5 6" key="1">
    <citation type="journal article" date="2014" name="Genome Announc.">
        <title>Draft Genome Sequence of the Haloacid-Degrading Burkholderia caribensis Strain MBA4.</title>
        <authorList>
            <person name="Pan Y."/>
            <person name="Kong K.F."/>
            <person name="Tsang J.S."/>
        </authorList>
    </citation>
    <scope>NUCLEOTIDE SEQUENCE [LARGE SCALE GENOMIC DNA]</scope>
    <source>
        <strain evidence="5 6">MBA4</strain>
    </source>
</reference>
<evidence type="ECO:0000256" key="2">
    <source>
        <dbReference type="ARBA" id="ARBA00007639"/>
    </source>
</evidence>
<evidence type="ECO:0000313" key="6">
    <source>
        <dbReference type="Proteomes" id="UP000019146"/>
    </source>
</evidence>
<gene>
    <name evidence="5" type="ORF">K788_0003148</name>
</gene>
<comment type="similarity">
    <text evidence="2">Belongs to the bacterial solute-binding protein 2 family.</text>
</comment>
<dbReference type="SUPFAM" id="SSF53822">
    <property type="entry name" value="Periplasmic binding protein-like I"/>
    <property type="match status" value="1"/>
</dbReference>
<protein>
    <submittedName>
        <fullName evidence="5">Putative L-rhamnose ABC transporter, substrate-binding component</fullName>
    </submittedName>
</protein>
<proteinExistence type="inferred from homology"/>